<protein>
    <submittedName>
        <fullName evidence="5">Transcriptional regulator</fullName>
    </submittedName>
</protein>
<keyword evidence="1" id="KW-0805">Transcription regulation</keyword>
<evidence type="ECO:0000256" key="2">
    <source>
        <dbReference type="ARBA" id="ARBA00023125"/>
    </source>
</evidence>
<dbReference type="Gene3D" id="1.10.10.10">
    <property type="entry name" value="Winged helix-like DNA-binding domain superfamily/Winged helix DNA-binding domain"/>
    <property type="match status" value="1"/>
</dbReference>
<proteinExistence type="predicted"/>
<evidence type="ECO:0000313" key="6">
    <source>
        <dbReference type="Proteomes" id="UP000267017"/>
    </source>
</evidence>
<name>A0A3P3U2M2_9BACL</name>
<keyword evidence="2" id="KW-0238">DNA-binding</keyword>
<evidence type="ECO:0000256" key="1">
    <source>
        <dbReference type="ARBA" id="ARBA00023015"/>
    </source>
</evidence>
<dbReference type="PANTHER" id="PTHR33204">
    <property type="entry name" value="TRANSCRIPTIONAL REGULATOR, MARR FAMILY"/>
    <property type="match status" value="1"/>
</dbReference>
<dbReference type="Pfam" id="PF01638">
    <property type="entry name" value="HxlR"/>
    <property type="match status" value="1"/>
</dbReference>
<feature type="domain" description="HTH hxlR-type" evidence="4">
    <location>
        <begin position="13"/>
        <end position="112"/>
    </location>
</feature>
<sequence length="125" mass="14399">MKYELKLGKEIMCPIEYGLDIFGGKWKSRIICVLSSNKVIRYNEIKKELGNITDAVLAAMLKELIADEMINRTQYNEIPPKVEYTLTEKGKSVLPILQYICQWSREHSAEDLDTKLPACRTCDQL</sequence>
<dbReference type="InterPro" id="IPR036388">
    <property type="entry name" value="WH-like_DNA-bd_sf"/>
</dbReference>
<evidence type="ECO:0000259" key="4">
    <source>
        <dbReference type="PROSITE" id="PS51118"/>
    </source>
</evidence>
<dbReference type="SUPFAM" id="SSF46785">
    <property type="entry name" value="Winged helix' DNA-binding domain"/>
    <property type="match status" value="1"/>
</dbReference>
<dbReference type="PROSITE" id="PS51118">
    <property type="entry name" value="HTH_HXLR"/>
    <property type="match status" value="1"/>
</dbReference>
<evidence type="ECO:0000256" key="3">
    <source>
        <dbReference type="ARBA" id="ARBA00023163"/>
    </source>
</evidence>
<keyword evidence="3" id="KW-0804">Transcription</keyword>
<dbReference type="Proteomes" id="UP000267017">
    <property type="component" value="Unassembled WGS sequence"/>
</dbReference>
<keyword evidence="6" id="KW-1185">Reference proteome</keyword>
<dbReference type="PANTHER" id="PTHR33204:SF29">
    <property type="entry name" value="TRANSCRIPTIONAL REGULATOR"/>
    <property type="match status" value="1"/>
</dbReference>
<dbReference type="EMBL" id="RRCN01000001">
    <property type="protein sequence ID" value="RRJ64587.1"/>
    <property type="molecule type" value="Genomic_DNA"/>
</dbReference>
<comment type="caution">
    <text evidence="5">The sequence shown here is derived from an EMBL/GenBank/DDBJ whole genome shotgun (WGS) entry which is preliminary data.</text>
</comment>
<dbReference type="InterPro" id="IPR002577">
    <property type="entry name" value="HTH_HxlR"/>
</dbReference>
<dbReference type="OrthoDB" id="9791143at2"/>
<dbReference type="AlphaFoldDB" id="A0A3P3U2M2"/>
<accession>A0A3P3U2M2</accession>
<dbReference type="InterPro" id="IPR036390">
    <property type="entry name" value="WH_DNA-bd_sf"/>
</dbReference>
<dbReference type="RefSeq" id="WP_128632391.1">
    <property type="nucleotide sequence ID" value="NZ_RRCN01000001.1"/>
</dbReference>
<dbReference type="GO" id="GO:0003677">
    <property type="term" value="F:DNA binding"/>
    <property type="evidence" value="ECO:0007669"/>
    <property type="project" value="UniProtKB-KW"/>
</dbReference>
<evidence type="ECO:0000313" key="5">
    <source>
        <dbReference type="EMBL" id="RRJ64587.1"/>
    </source>
</evidence>
<reference evidence="5 6" key="1">
    <citation type="submission" date="2018-11" db="EMBL/GenBank/DDBJ databases">
        <title>Genome sequencing of Paenibacillus sp. KCOM 3021 (= ChDC PVNT-B20).</title>
        <authorList>
            <person name="Kook J.-K."/>
            <person name="Park S.-N."/>
            <person name="Lim Y.K."/>
        </authorList>
    </citation>
    <scope>NUCLEOTIDE SEQUENCE [LARGE SCALE GENOMIC DNA]</scope>
    <source>
        <strain evidence="5 6">KCOM 3021</strain>
    </source>
</reference>
<gene>
    <name evidence="5" type="ORF">EHV15_17890</name>
</gene>
<organism evidence="5 6">
    <name type="scientific">Paenibacillus oralis</name>
    <dbReference type="NCBI Taxonomy" id="2490856"/>
    <lineage>
        <taxon>Bacteria</taxon>
        <taxon>Bacillati</taxon>
        <taxon>Bacillota</taxon>
        <taxon>Bacilli</taxon>
        <taxon>Bacillales</taxon>
        <taxon>Paenibacillaceae</taxon>
        <taxon>Paenibacillus</taxon>
    </lineage>
</organism>